<protein>
    <recommendedName>
        <fullName evidence="6">WAT1-related protein</fullName>
    </recommendedName>
</protein>
<keyword evidence="3 6" id="KW-0812">Transmembrane</keyword>
<evidence type="ECO:0000313" key="8">
    <source>
        <dbReference type="EMBL" id="SPC95760.1"/>
    </source>
</evidence>
<feature type="domain" description="EamA" evidence="7">
    <location>
        <begin position="7"/>
        <end position="129"/>
    </location>
</feature>
<keyword evidence="4 6" id="KW-1133">Transmembrane helix</keyword>
<dbReference type="InterPro" id="IPR000620">
    <property type="entry name" value="EamA_dom"/>
</dbReference>
<evidence type="ECO:0000256" key="3">
    <source>
        <dbReference type="ARBA" id="ARBA00022692"/>
    </source>
</evidence>
<dbReference type="InterPro" id="IPR037185">
    <property type="entry name" value="EmrE-like"/>
</dbReference>
<keyword evidence="5 6" id="KW-0472">Membrane</keyword>
<dbReference type="PANTHER" id="PTHR31218">
    <property type="entry name" value="WAT1-RELATED PROTEIN"/>
    <property type="match status" value="1"/>
</dbReference>
<feature type="transmembrane region" description="Helical" evidence="6">
    <location>
        <begin position="68"/>
        <end position="90"/>
    </location>
</feature>
<evidence type="ECO:0000259" key="7">
    <source>
        <dbReference type="Pfam" id="PF00892"/>
    </source>
</evidence>
<dbReference type="InterPro" id="IPR030184">
    <property type="entry name" value="WAT1-related"/>
</dbReference>
<dbReference type="SUPFAM" id="SSF103481">
    <property type="entry name" value="Multidrug resistance efflux transporter EmrE"/>
    <property type="match status" value="2"/>
</dbReference>
<reference evidence="8" key="1">
    <citation type="submission" date="2018-02" db="EMBL/GenBank/DDBJ databases">
        <authorList>
            <person name="Cohen D.B."/>
            <person name="Kent A.D."/>
        </authorList>
    </citation>
    <scope>NUCLEOTIDE SEQUENCE</scope>
</reference>
<organism evidence="8">
    <name type="scientific">Fagus sylvatica</name>
    <name type="common">Beechnut</name>
    <dbReference type="NCBI Taxonomy" id="28930"/>
    <lineage>
        <taxon>Eukaryota</taxon>
        <taxon>Viridiplantae</taxon>
        <taxon>Streptophyta</taxon>
        <taxon>Embryophyta</taxon>
        <taxon>Tracheophyta</taxon>
        <taxon>Spermatophyta</taxon>
        <taxon>Magnoliopsida</taxon>
        <taxon>eudicotyledons</taxon>
        <taxon>Gunneridae</taxon>
        <taxon>Pentapetalae</taxon>
        <taxon>rosids</taxon>
        <taxon>fabids</taxon>
        <taxon>Fagales</taxon>
        <taxon>Fagaceae</taxon>
        <taxon>Fagus</taxon>
    </lineage>
</organism>
<evidence type="ECO:0000256" key="1">
    <source>
        <dbReference type="ARBA" id="ARBA00004141"/>
    </source>
</evidence>
<feature type="transmembrane region" description="Helical" evidence="6">
    <location>
        <begin position="39"/>
        <end position="56"/>
    </location>
</feature>
<proteinExistence type="inferred from homology"/>
<feature type="domain" description="EamA" evidence="7">
    <location>
        <begin position="135"/>
        <end position="255"/>
    </location>
</feature>
<dbReference type="GO" id="GO:0022857">
    <property type="term" value="F:transmembrane transporter activity"/>
    <property type="evidence" value="ECO:0007669"/>
    <property type="project" value="InterPro"/>
</dbReference>
<feature type="transmembrane region" description="Helical" evidence="6">
    <location>
        <begin position="238"/>
        <end position="257"/>
    </location>
</feature>
<evidence type="ECO:0000256" key="4">
    <source>
        <dbReference type="ARBA" id="ARBA00022989"/>
    </source>
</evidence>
<dbReference type="GO" id="GO:0016020">
    <property type="term" value="C:membrane"/>
    <property type="evidence" value="ECO:0007669"/>
    <property type="project" value="UniProtKB-SubCell"/>
</dbReference>
<accession>A0A2N9G8H3</accession>
<gene>
    <name evidence="8" type="ORF">FSB_LOCUS23642</name>
</gene>
<evidence type="ECO:0000256" key="2">
    <source>
        <dbReference type="ARBA" id="ARBA00007635"/>
    </source>
</evidence>
<dbReference type="AlphaFoldDB" id="A0A2N9G8H3"/>
<feature type="transmembrane region" description="Helical" evidence="6">
    <location>
        <begin position="211"/>
        <end position="232"/>
    </location>
</feature>
<dbReference type="EMBL" id="OIVN01001600">
    <property type="protein sequence ID" value="SPC95760.1"/>
    <property type="molecule type" value="Genomic_DNA"/>
</dbReference>
<evidence type="ECO:0000256" key="6">
    <source>
        <dbReference type="RuleBase" id="RU363077"/>
    </source>
</evidence>
<sequence length="295" mass="32544">MGAKKPYLAVILIQTIFAGMNLLSKAVFNGGMNNYVFTFYRQLVGTVFLVPLVLIFERKNATPLSFMTFCKIFMLAFLGITVAMNVYYLALVYTSATLGAAAMNCLPVATFFFAVLLRMEKVAIRTTPGIAKAQVLKSYPSKLTFTNLQCLSSAIQSFFVAIAFERDPHQWKLGWDLRLLTVVYCVSRQGTMVTGVSYYLQAWVIEKKGPVFHAMSTPLNLIITIVCSMFLLGEVISLGSLLGGILLIAGLYSVLWGKCKEQSIDIRGGAQDQAEKECTELKEAEVASSEPPLFV</sequence>
<name>A0A2N9G8H3_FAGSY</name>
<comment type="subcellular location">
    <subcellularLocation>
        <location evidence="1 6">Membrane</location>
        <topology evidence="1 6">Multi-pass membrane protein</topology>
    </subcellularLocation>
</comment>
<evidence type="ECO:0000256" key="5">
    <source>
        <dbReference type="ARBA" id="ARBA00023136"/>
    </source>
</evidence>
<comment type="similarity">
    <text evidence="2 6">Belongs to the drug/metabolite transporter (DMT) superfamily. Plant drug/metabolite exporter (P-DME) (TC 2.A.7.4) family.</text>
</comment>
<dbReference type="Pfam" id="PF00892">
    <property type="entry name" value="EamA"/>
    <property type="match status" value="2"/>
</dbReference>
<feature type="transmembrane region" description="Helical" evidence="6">
    <location>
        <begin position="7"/>
        <end position="27"/>
    </location>
</feature>
<feature type="transmembrane region" description="Helical" evidence="6">
    <location>
        <begin position="96"/>
        <end position="117"/>
    </location>
</feature>